<dbReference type="Proteomes" id="UP000664048">
    <property type="component" value="Unassembled WGS sequence"/>
</dbReference>
<evidence type="ECO:0000313" key="3">
    <source>
        <dbReference type="EMBL" id="MBO1831234.1"/>
    </source>
</evidence>
<protein>
    <submittedName>
        <fullName evidence="2">Uncharacterized protein</fullName>
    </submittedName>
</protein>
<evidence type="ECO:0000313" key="4">
    <source>
        <dbReference type="EMBL" id="WFN22032.1"/>
    </source>
</evidence>
<evidence type="ECO:0000313" key="5">
    <source>
        <dbReference type="Proteomes" id="UP000611459"/>
    </source>
</evidence>
<organism evidence="2 5">
    <name type="scientific">Burkholderia contaminans</name>
    <dbReference type="NCBI Taxonomy" id="488447"/>
    <lineage>
        <taxon>Bacteria</taxon>
        <taxon>Pseudomonadati</taxon>
        <taxon>Pseudomonadota</taxon>
        <taxon>Betaproteobacteria</taxon>
        <taxon>Burkholderiales</taxon>
        <taxon>Burkholderiaceae</taxon>
        <taxon>Burkholderia</taxon>
        <taxon>Burkholderia cepacia complex</taxon>
    </lineage>
</organism>
<feature type="compositionally biased region" description="Low complexity" evidence="1">
    <location>
        <begin position="129"/>
        <end position="145"/>
    </location>
</feature>
<dbReference type="GeneID" id="93194920"/>
<dbReference type="Proteomes" id="UP001220209">
    <property type="component" value="Chromosome 3"/>
</dbReference>
<dbReference type="RefSeq" id="WP_046197096.1">
    <property type="nucleotide sequence ID" value="NZ_AP018359.1"/>
</dbReference>
<dbReference type="AlphaFoldDB" id="A0A1R1VZJ6"/>
<evidence type="ECO:0000313" key="7">
    <source>
        <dbReference type="Proteomes" id="UP001220209"/>
    </source>
</evidence>
<gene>
    <name evidence="3" type="ORF">J4M89_17820</name>
    <name evidence="2" type="ORF">JIN94_16280</name>
    <name evidence="4" type="ORF">LXE91_35580</name>
</gene>
<reference evidence="2" key="1">
    <citation type="submission" date="2021-01" db="EMBL/GenBank/DDBJ databases">
        <title>Outbreak of Burkholderia contaminns endophthalmitis traced to a clinical ventilation system.</title>
        <authorList>
            <person name="Lipuma J."/>
            <person name="Spilker T."/>
            <person name="Kratholm J."/>
        </authorList>
    </citation>
    <scope>NUCLEOTIDE SEQUENCE</scope>
    <source>
        <strain evidence="2">HI4954</strain>
    </source>
</reference>
<proteinExistence type="predicted"/>
<accession>A0A1R1VZJ6</accession>
<evidence type="ECO:0000313" key="2">
    <source>
        <dbReference type="EMBL" id="MBK1931446.1"/>
    </source>
</evidence>
<reference evidence="3 6" key="2">
    <citation type="submission" date="2021-03" db="EMBL/GenBank/DDBJ databases">
        <title>Clinical course, treatment and visual outcome of an outbreak of Burkholderia contaminans endophthalmitis following cataract surgery.</title>
        <authorList>
            <person name="Lind C."/>
            <person name="Olsen K."/>
            <person name="Angelsen N.K."/>
            <person name="Krefting E.A."/>
            <person name="Fossen K."/>
            <person name="Gravningen K."/>
            <person name="Depoorter E."/>
            <person name="Vandamme P."/>
            <person name="Bertelsen G."/>
        </authorList>
    </citation>
    <scope>NUCLEOTIDE SEQUENCE [LARGE SCALE GENOMIC DNA]</scope>
    <source>
        <strain evidence="3 6">51242556</strain>
    </source>
</reference>
<dbReference type="EMBL" id="CP090642">
    <property type="protein sequence ID" value="WFN22032.1"/>
    <property type="molecule type" value="Genomic_DNA"/>
</dbReference>
<dbReference type="EMBL" id="JAGEMX010000005">
    <property type="protein sequence ID" value="MBO1831234.1"/>
    <property type="molecule type" value="Genomic_DNA"/>
</dbReference>
<evidence type="ECO:0000313" key="6">
    <source>
        <dbReference type="Proteomes" id="UP000664048"/>
    </source>
</evidence>
<sequence length="171" mass="18250">MTEPKTTLSDAPPCDDDEETVASVPATSLCGDEENGIEIAFLTRLLELAIAVVTACACAISRSAEEAAAEVNRLVQRAPGEAKAIEVRPASSAQEIRVDARLADDSIRMTTQAVSTAAQQAGIADRFATTSANSTAASSRSTPRSFWRARPHGQTRHGWKRRWSARNPSSP</sequence>
<feature type="compositionally biased region" description="Basic residues" evidence="1">
    <location>
        <begin position="147"/>
        <end position="164"/>
    </location>
</feature>
<name>A0A1R1VZJ6_9BURK</name>
<evidence type="ECO:0000256" key="1">
    <source>
        <dbReference type="SAM" id="MobiDB-lite"/>
    </source>
</evidence>
<feature type="region of interest" description="Disordered" evidence="1">
    <location>
        <begin position="129"/>
        <end position="171"/>
    </location>
</feature>
<dbReference type="EMBL" id="JAENIB010000005">
    <property type="protein sequence ID" value="MBK1931446.1"/>
    <property type="molecule type" value="Genomic_DNA"/>
</dbReference>
<dbReference type="Proteomes" id="UP000611459">
    <property type="component" value="Unassembled WGS sequence"/>
</dbReference>
<reference evidence="4 7" key="3">
    <citation type="submission" date="2021-12" db="EMBL/GenBank/DDBJ databases">
        <title>Genomic and phenotypic characterization of three Burkholderia contaminans isolates recovered from different sources.</title>
        <authorList>
            <person name="Lopez De Volder A."/>
            <person name="Fan Y."/>
            <person name="Nunvar J."/>
            <person name="Herrera T."/>
            <person name="Timp W."/>
            <person name="Degrossi J."/>
        </authorList>
    </citation>
    <scope>NUCLEOTIDE SEQUENCE [LARGE SCALE GENOMIC DNA]</scope>
    <source>
        <strain evidence="4 7">LMG 23361</strain>
    </source>
</reference>
<keyword evidence="6" id="KW-1185">Reference proteome</keyword>